<dbReference type="EMBL" id="VSSQ01003174">
    <property type="protein sequence ID" value="MPM19421.1"/>
    <property type="molecule type" value="Genomic_DNA"/>
</dbReference>
<name>A0A644XUJ4_9ZZZZ</name>
<dbReference type="Gene3D" id="3.30.870.10">
    <property type="entry name" value="Endonuclease Chain A"/>
    <property type="match status" value="1"/>
</dbReference>
<accession>A0A644XUJ4</accession>
<comment type="caution">
    <text evidence="1">The sequence shown here is derived from an EMBL/GenBank/DDBJ whole genome shotgun (WGS) entry which is preliminary data.</text>
</comment>
<sequence>MLRSQLEDNVKAWDLEPDGQYVKRAPHKAPRLNSQEEMMEWAVRTEGRGVALPGGGGQGIQNFLVSILERIRPAD</sequence>
<reference evidence="1" key="1">
    <citation type="submission" date="2019-08" db="EMBL/GenBank/DDBJ databases">
        <authorList>
            <person name="Kucharzyk K."/>
            <person name="Murdoch R.W."/>
            <person name="Higgins S."/>
            <person name="Loffler F."/>
        </authorList>
    </citation>
    <scope>NUCLEOTIDE SEQUENCE</scope>
</reference>
<organism evidence="1">
    <name type="scientific">bioreactor metagenome</name>
    <dbReference type="NCBI Taxonomy" id="1076179"/>
    <lineage>
        <taxon>unclassified sequences</taxon>
        <taxon>metagenomes</taxon>
        <taxon>ecological metagenomes</taxon>
    </lineage>
</organism>
<evidence type="ECO:0000313" key="1">
    <source>
        <dbReference type="EMBL" id="MPM19421.1"/>
    </source>
</evidence>
<protein>
    <submittedName>
        <fullName evidence="1">Uncharacterized protein</fullName>
    </submittedName>
</protein>
<gene>
    <name evidence="1" type="ORF">SDC9_65845</name>
</gene>
<proteinExistence type="predicted"/>
<dbReference type="SUPFAM" id="SSF56024">
    <property type="entry name" value="Phospholipase D/nuclease"/>
    <property type="match status" value="1"/>
</dbReference>
<dbReference type="AlphaFoldDB" id="A0A644XUJ4"/>